<name>F4RPC6_MELLP</name>
<evidence type="ECO:0000256" key="1">
    <source>
        <dbReference type="SAM" id="MobiDB-lite"/>
    </source>
</evidence>
<dbReference type="GeneID" id="18930157"/>
<feature type="compositionally biased region" description="Polar residues" evidence="1">
    <location>
        <begin position="206"/>
        <end position="220"/>
    </location>
</feature>
<feature type="signal peptide" evidence="2">
    <location>
        <begin position="1"/>
        <end position="19"/>
    </location>
</feature>
<keyword evidence="4" id="KW-1185">Reference proteome</keyword>
<gene>
    <name evidence="3" type="ORF">MELLADRAFT_63845</name>
</gene>
<evidence type="ECO:0008006" key="5">
    <source>
        <dbReference type="Google" id="ProtNLM"/>
    </source>
</evidence>
<dbReference type="RefSeq" id="XP_007410848.1">
    <property type="nucleotide sequence ID" value="XM_007410786.1"/>
</dbReference>
<dbReference type="KEGG" id="mlr:MELLADRAFT_63845"/>
<accession>F4RPC6</accession>
<evidence type="ECO:0000256" key="2">
    <source>
        <dbReference type="SAM" id="SignalP"/>
    </source>
</evidence>
<protein>
    <recommendedName>
        <fullName evidence="5">Secreted protein</fullName>
    </recommendedName>
</protein>
<dbReference type="OrthoDB" id="10425876at2759"/>
<sequence>MVWFLMIGFLHLLAFQTDCFPTKLTASSGWPTTHMENCRPNEIDQTPTLTPSTEDLSHQFSNTPSSSTIVDILSERPQIHIDLNTEPEWTEELLSDKDKDVSASRKRKNIFEKKSKSSSSSRKSNAISDFSSKQNKLQIDLNSFPPEITEEVISENSPQRTPSSAVVILPSRENQWSEASTSNVDRLYTNSPENQCMIQGIDPMNEDSSPKNVASITPLPNISARKEQEKPNLERFNSNNSLFTESERCSTSNSKHKDSQWTTQSLSQDTHSGTPKSLPPPQNLHGPHTEFSDVVVSNTNMKVSPSSHSQRKVSRAHPSDIYTDVAYFHLDNSPILAQINSWFHDFKTEMYHKNKSSKEVQLHIDYLIKRTQEGLTIGFLGCLYIFEHQKAHWKDLSALFEDGWEFLKSLFGQWKEINFEDLEKMNFNDSFDSSYWSTNPWKNAKYFLDMDVRQKIPMSMYIDLHELWSRRGSNPMEMKDIQAMHRDFFKVVKEMDPEILQNKFHKLACVNSQEFKSYLQGINTDDTQAAAIKDKPKVIRLSDTLKITGRKHASERLSTEIHVYFKNMHSEVTDAYYTHLVGSLYADGMKASSTHAQGTIQSDEQLLKDCKKAINQAHSQVTFGFLGSLFKIYQHMLNGTEMEEVFQNGWKFLVGQFNTWSKDIVKILQINKQQNFLQIRPIRTNSMRNSLDIFQYLVTHQTPYVPVNCVHALLNWWISDLAHQEEKMGRKMNFRIPDLIKQTLGSALKNPRRMFQKRYAM</sequence>
<feature type="chain" id="PRO_5003317823" description="Secreted protein" evidence="2">
    <location>
        <begin position="20"/>
        <end position="761"/>
    </location>
</feature>
<dbReference type="VEuPathDB" id="FungiDB:MELLADRAFT_63845"/>
<feature type="compositionally biased region" description="Polar residues" evidence="1">
    <location>
        <begin position="235"/>
        <end position="253"/>
    </location>
</feature>
<dbReference type="AlphaFoldDB" id="F4RPC6"/>
<feature type="region of interest" description="Disordered" evidence="1">
    <location>
        <begin position="92"/>
        <end position="132"/>
    </location>
</feature>
<reference evidence="4" key="1">
    <citation type="journal article" date="2011" name="Proc. Natl. Acad. Sci. U.S.A.">
        <title>Obligate biotrophy features unraveled by the genomic analysis of rust fungi.</title>
        <authorList>
            <person name="Duplessis S."/>
            <person name="Cuomo C.A."/>
            <person name="Lin Y.-C."/>
            <person name="Aerts A."/>
            <person name="Tisserant E."/>
            <person name="Veneault-Fourrey C."/>
            <person name="Joly D.L."/>
            <person name="Hacquard S."/>
            <person name="Amselem J."/>
            <person name="Cantarel B.L."/>
            <person name="Chiu R."/>
            <person name="Coutinho P.M."/>
            <person name="Feau N."/>
            <person name="Field M."/>
            <person name="Frey P."/>
            <person name="Gelhaye E."/>
            <person name="Goldberg J."/>
            <person name="Grabherr M.G."/>
            <person name="Kodira C.D."/>
            <person name="Kohler A."/>
            <person name="Kuees U."/>
            <person name="Lindquist E.A."/>
            <person name="Lucas S.M."/>
            <person name="Mago R."/>
            <person name="Mauceli E."/>
            <person name="Morin E."/>
            <person name="Murat C."/>
            <person name="Pangilinan J.L."/>
            <person name="Park R."/>
            <person name="Pearson M."/>
            <person name="Quesneville H."/>
            <person name="Rouhier N."/>
            <person name="Sakthikumar S."/>
            <person name="Salamov A.A."/>
            <person name="Schmutz J."/>
            <person name="Selles B."/>
            <person name="Shapiro H."/>
            <person name="Tanguay P."/>
            <person name="Tuskan G.A."/>
            <person name="Henrissat B."/>
            <person name="Van de Peer Y."/>
            <person name="Rouze P."/>
            <person name="Ellis J.G."/>
            <person name="Dodds P.N."/>
            <person name="Schein J.E."/>
            <person name="Zhong S."/>
            <person name="Hamelin R.C."/>
            <person name="Grigoriev I.V."/>
            <person name="Szabo L.J."/>
            <person name="Martin F."/>
        </authorList>
    </citation>
    <scope>NUCLEOTIDE SEQUENCE [LARGE SCALE GENOMIC DNA]</scope>
    <source>
        <strain evidence="4">98AG31 / pathotype 3-4-7</strain>
    </source>
</reference>
<feature type="compositionally biased region" description="Polar residues" evidence="1">
    <location>
        <begin position="260"/>
        <end position="275"/>
    </location>
</feature>
<dbReference type="InParanoid" id="F4RPC6"/>
<evidence type="ECO:0000313" key="3">
    <source>
        <dbReference type="EMBL" id="EGG05792.1"/>
    </source>
</evidence>
<feature type="region of interest" description="Disordered" evidence="1">
    <location>
        <begin position="204"/>
        <end position="290"/>
    </location>
</feature>
<proteinExistence type="predicted"/>
<organism evidence="4">
    <name type="scientific">Melampsora larici-populina (strain 98AG31 / pathotype 3-4-7)</name>
    <name type="common">Poplar leaf rust fungus</name>
    <dbReference type="NCBI Taxonomy" id="747676"/>
    <lineage>
        <taxon>Eukaryota</taxon>
        <taxon>Fungi</taxon>
        <taxon>Dikarya</taxon>
        <taxon>Basidiomycota</taxon>
        <taxon>Pucciniomycotina</taxon>
        <taxon>Pucciniomycetes</taxon>
        <taxon>Pucciniales</taxon>
        <taxon>Melampsoraceae</taxon>
        <taxon>Melampsora</taxon>
    </lineage>
</organism>
<evidence type="ECO:0000313" key="4">
    <source>
        <dbReference type="Proteomes" id="UP000001072"/>
    </source>
</evidence>
<feature type="compositionally biased region" description="Basic and acidic residues" evidence="1">
    <location>
        <begin position="94"/>
        <end position="115"/>
    </location>
</feature>
<keyword evidence="2" id="KW-0732">Signal</keyword>
<dbReference type="HOGENOM" id="CLU_366405_0_0_1"/>
<dbReference type="EMBL" id="GL883111">
    <property type="protein sequence ID" value="EGG05792.1"/>
    <property type="molecule type" value="Genomic_DNA"/>
</dbReference>
<feature type="compositionally biased region" description="Basic and acidic residues" evidence="1">
    <location>
        <begin position="224"/>
        <end position="233"/>
    </location>
</feature>
<dbReference type="Proteomes" id="UP000001072">
    <property type="component" value="Unassembled WGS sequence"/>
</dbReference>